<evidence type="ECO:0000259" key="1">
    <source>
        <dbReference type="PROSITE" id="PS51831"/>
    </source>
</evidence>
<dbReference type="PROSITE" id="PS51832">
    <property type="entry name" value="HD_GYP"/>
    <property type="match status" value="1"/>
</dbReference>
<evidence type="ECO:0000259" key="2">
    <source>
        <dbReference type="PROSITE" id="PS51832"/>
    </source>
</evidence>
<evidence type="ECO:0000313" key="4">
    <source>
        <dbReference type="Proteomes" id="UP000005139"/>
    </source>
</evidence>
<protein>
    <submittedName>
        <fullName evidence="3">Metal dependent phosphohydrolase</fullName>
    </submittedName>
</protein>
<comment type="caution">
    <text evidence="3">The sequence shown here is derived from an EMBL/GenBank/DDBJ whole genome shotgun (WGS) entry which is preliminary data.</text>
</comment>
<dbReference type="InterPro" id="IPR006674">
    <property type="entry name" value="HD_domain"/>
</dbReference>
<evidence type="ECO:0000313" key="3">
    <source>
        <dbReference type="EMBL" id="EAX46970.1"/>
    </source>
</evidence>
<dbReference type="InterPro" id="IPR006675">
    <property type="entry name" value="HDIG_dom"/>
</dbReference>
<dbReference type="SMART" id="SM00471">
    <property type="entry name" value="HDc"/>
    <property type="match status" value="1"/>
</dbReference>
<dbReference type="eggNOG" id="COG2206">
    <property type="taxonomic scope" value="Bacteria"/>
</dbReference>
<dbReference type="PANTHER" id="PTHR43155">
    <property type="entry name" value="CYCLIC DI-GMP PHOSPHODIESTERASE PA4108-RELATED"/>
    <property type="match status" value="1"/>
</dbReference>
<dbReference type="EMBL" id="AAWL01000017">
    <property type="protein sequence ID" value="EAX46970.1"/>
    <property type="molecule type" value="Genomic_DNA"/>
</dbReference>
<dbReference type="PANTHER" id="PTHR43155:SF2">
    <property type="entry name" value="CYCLIC DI-GMP PHOSPHODIESTERASE PA4108"/>
    <property type="match status" value="1"/>
</dbReference>
<dbReference type="Gene3D" id="1.10.3210.10">
    <property type="entry name" value="Hypothetical protein af1432"/>
    <property type="match status" value="1"/>
</dbReference>
<reference evidence="3 4" key="2">
    <citation type="submission" date="2007-01" db="EMBL/GenBank/DDBJ databases">
        <title>Sequencing of the draft genome and assembly of Thermosinus carboxydivorans Nor1.</title>
        <authorList>
            <consortium name="US DOE Joint Genome Institute (JGI-PGF)"/>
            <person name="Copeland A."/>
            <person name="Lucas S."/>
            <person name="Lapidus A."/>
            <person name="Barry K."/>
            <person name="Glavina del Rio T."/>
            <person name="Dalin E."/>
            <person name="Tice H."/>
            <person name="Bruce D."/>
            <person name="Pitluck S."/>
            <person name="Richardson P."/>
        </authorList>
    </citation>
    <scope>NUCLEOTIDE SEQUENCE [LARGE SCALE GENOMIC DNA]</scope>
    <source>
        <strain evidence="3 4">Nor1</strain>
    </source>
</reference>
<dbReference type="OrthoDB" id="9759601at2"/>
<dbReference type="AlphaFoldDB" id="A1HSJ8"/>
<keyword evidence="4" id="KW-1185">Reference proteome</keyword>
<dbReference type="SUPFAM" id="SSF109604">
    <property type="entry name" value="HD-domain/PDEase-like"/>
    <property type="match status" value="1"/>
</dbReference>
<sequence length="234" mass="25344">MQTHDDGLVVAAVTRLTETIHGLDQDLIAAAAARVGAFLETARHSVWGVHLGALVGYAGWVYSHSLNVALLAIMIGERLGLDRQAGQALGLGALLHDIGMVLVPPEVLNRPGRLRAEEWLLVRQHPRVGCDMLRPLAMEDSVLTIIAQHHERYDGSGYPAGIRGSEISLLAGIVAIADAFDAVTSERSYRLRLEPRQAFALIKKEQHLFLPEAVAGLERVLPPAWHSASGGQEE</sequence>
<dbReference type="Proteomes" id="UP000005139">
    <property type="component" value="Unassembled WGS sequence"/>
</dbReference>
<accession>A1HSJ8</accession>
<reference evidence="3 4" key="1">
    <citation type="submission" date="2007-01" db="EMBL/GenBank/DDBJ databases">
        <title>Annotation of the draft genome assembly of Thermosinus carboxydivorans Nor1.</title>
        <authorList>
            <consortium name="US DOE Joint Genome Institute (JGI-ORNL)"/>
            <person name="Larimer F."/>
            <person name="Land M."/>
            <person name="Hauser L."/>
        </authorList>
    </citation>
    <scope>NUCLEOTIDE SEQUENCE [LARGE SCALE GENOMIC DNA]</scope>
    <source>
        <strain evidence="3 4">Nor1</strain>
    </source>
</reference>
<feature type="domain" description="HD" evidence="1">
    <location>
        <begin position="61"/>
        <end position="183"/>
    </location>
</feature>
<keyword evidence="3" id="KW-0378">Hydrolase</keyword>
<organism evidence="3 4">
    <name type="scientific">Thermosinus carboxydivorans Nor1</name>
    <dbReference type="NCBI Taxonomy" id="401526"/>
    <lineage>
        <taxon>Bacteria</taxon>
        <taxon>Bacillati</taxon>
        <taxon>Bacillota</taxon>
        <taxon>Negativicutes</taxon>
        <taxon>Selenomonadales</taxon>
        <taxon>Sporomusaceae</taxon>
        <taxon>Thermosinus</taxon>
    </lineage>
</organism>
<feature type="domain" description="HD-GYP" evidence="2">
    <location>
        <begin position="39"/>
        <end position="233"/>
    </location>
</feature>
<gene>
    <name evidence="3" type="ORF">TcarDRAFT_0872</name>
</gene>
<dbReference type="NCBIfam" id="TIGR00277">
    <property type="entry name" value="HDIG"/>
    <property type="match status" value="1"/>
</dbReference>
<dbReference type="Pfam" id="PF13487">
    <property type="entry name" value="HD_5"/>
    <property type="match status" value="1"/>
</dbReference>
<name>A1HSJ8_9FIRM</name>
<dbReference type="InterPro" id="IPR037522">
    <property type="entry name" value="HD_GYP_dom"/>
</dbReference>
<dbReference type="InterPro" id="IPR003607">
    <property type="entry name" value="HD/PDEase_dom"/>
</dbReference>
<proteinExistence type="predicted"/>
<dbReference type="CDD" id="cd00077">
    <property type="entry name" value="HDc"/>
    <property type="match status" value="1"/>
</dbReference>
<dbReference type="GO" id="GO:0016787">
    <property type="term" value="F:hydrolase activity"/>
    <property type="evidence" value="ECO:0007669"/>
    <property type="project" value="UniProtKB-KW"/>
</dbReference>
<dbReference type="PROSITE" id="PS51831">
    <property type="entry name" value="HD"/>
    <property type="match status" value="1"/>
</dbReference>